<proteinExistence type="predicted"/>
<accession>A0ABD1UWM7</accession>
<feature type="region of interest" description="Disordered" evidence="1">
    <location>
        <begin position="1"/>
        <end position="75"/>
    </location>
</feature>
<sequence length="192" mass="21491">MAPPKINFTKSKKNSTPALTSKEVQNKVSLKVKSPPPVKGVPSPNSAKPTQDEVSGKGKEKAVEPLLPKRLEEEVERRTKELEDLRRNPEAEKLKADVHHLVNDLAATRTSAQEKEDKLEKEIEKKKEEINSFYVQHISWEQGLAKKDEELGIFKAKVESQDLVLAEMSAKIEALQSDLANIRDSDEGNKSS</sequence>
<feature type="compositionally biased region" description="Polar residues" evidence="1">
    <location>
        <begin position="14"/>
        <end position="23"/>
    </location>
</feature>
<dbReference type="AlphaFoldDB" id="A0ABD1UWM7"/>
<evidence type="ECO:0000256" key="1">
    <source>
        <dbReference type="SAM" id="MobiDB-lite"/>
    </source>
</evidence>
<comment type="caution">
    <text evidence="2">The sequence shown here is derived from an EMBL/GenBank/DDBJ whole genome shotgun (WGS) entry which is preliminary data.</text>
</comment>
<evidence type="ECO:0000313" key="2">
    <source>
        <dbReference type="EMBL" id="KAL2529357.1"/>
    </source>
</evidence>
<feature type="compositionally biased region" description="Basic and acidic residues" evidence="1">
    <location>
        <begin position="50"/>
        <end position="75"/>
    </location>
</feature>
<gene>
    <name evidence="2" type="ORF">Fot_21958</name>
</gene>
<dbReference type="Proteomes" id="UP001604277">
    <property type="component" value="Unassembled WGS sequence"/>
</dbReference>
<reference evidence="3" key="1">
    <citation type="submission" date="2024-07" db="EMBL/GenBank/DDBJ databases">
        <title>Two chromosome-level genome assemblies of Korean endemic species Abeliophyllum distichum and Forsythia ovata (Oleaceae).</title>
        <authorList>
            <person name="Jang H."/>
        </authorList>
    </citation>
    <scope>NUCLEOTIDE SEQUENCE [LARGE SCALE GENOMIC DNA]</scope>
</reference>
<evidence type="ECO:0000313" key="3">
    <source>
        <dbReference type="Proteomes" id="UP001604277"/>
    </source>
</evidence>
<keyword evidence="3" id="KW-1185">Reference proteome</keyword>
<organism evidence="2 3">
    <name type="scientific">Forsythia ovata</name>
    <dbReference type="NCBI Taxonomy" id="205694"/>
    <lineage>
        <taxon>Eukaryota</taxon>
        <taxon>Viridiplantae</taxon>
        <taxon>Streptophyta</taxon>
        <taxon>Embryophyta</taxon>
        <taxon>Tracheophyta</taxon>
        <taxon>Spermatophyta</taxon>
        <taxon>Magnoliopsida</taxon>
        <taxon>eudicotyledons</taxon>
        <taxon>Gunneridae</taxon>
        <taxon>Pentapetalae</taxon>
        <taxon>asterids</taxon>
        <taxon>lamiids</taxon>
        <taxon>Lamiales</taxon>
        <taxon>Oleaceae</taxon>
        <taxon>Forsythieae</taxon>
        <taxon>Forsythia</taxon>
    </lineage>
</organism>
<name>A0ABD1UWM7_9LAMI</name>
<dbReference type="EMBL" id="JBFOLJ010000006">
    <property type="protein sequence ID" value="KAL2529357.1"/>
    <property type="molecule type" value="Genomic_DNA"/>
</dbReference>
<protein>
    <submittedName>
        <fullName evidence="2">Uncharacterized protein</fullName>
    </submittedName>
</protein>